<proteinExistence type="predicted"/>
<feature type="domain" description="PPM-type phosphatase" evidence="1">
    <location>
        <begin position="10"/>
        <end position="221"/>
    </location>
</feature>
<dbReference type="RefSeq" id="WP_038695234.1">
    <property type="nucleotide sequence ID" value="NZ_CP009286.1"/>
</dbReference>
<dbReference type="KEGG" id="pste:PSTEL_11355"/>
<protein>
    <recommendedName>
        <fullName evidence="1">PPM-type phosphatase domain-containing protein</fullName>
    </recommendedName>
</protein>
<dbReference type="SUPFAM" id="SSF81606">
    <property type="entry name" value="PP2C-like"/>
    <property type="match status" value="1"/>
</dbReference>
<dbReference type="HOGENOM" id="CLU_067299_2_0_9"/>
<reference evidence="2 3" key="1">
    <citation type="submission" date="2014-08" db="EMBL/GenBank/DDBJ databases">
        <title>Comparative genomics of the Paenibacillus odorifer group.</title>
        <authorList>
            <person name="den Bakker H.C."/>
            <person name="Tsai Y.-C."/>
            <person name="Martin N."/>
            <person name="Korlach J."/>
            <person name="Wiedmann M."/>
        </authorList>
    </citation>
    <scope>NUCLEOTIDE SEQUENCE [LARGE SCALE GENOMIC DNA]</scope>
    <source>
        <strain evidence="2 3">DSM 14472</strain>
    </source>
</reference>
<dbReference type="Pfam" id="PF13672">
    <property type="entry name" value="PP2C_2"/>
    <property type="match status" value="1"/>
</dbReference>
<accession>A0A089N4C1</accession>
<evidence type="ECO:0000313" key="2">
    <source>
        <dbReference type="EMBL" id="AIQ63589.1"/>
    </source>
</evidence>
<dbReference type="Proteomes" id="UP000029507">
    <property type="component" value="Chromosome"/>
</dbReference>
<dbReference type="AlphaFoldDB" id="A0A089N4C1"/>
<dbReference type="STRING" id="169760.PSTEL_11355"/>
<organism evidence="2 3">
    <name type="scientific">Paenibacillus stellifer</name>
    <dbReference type="NCBI Taxonomy" id="169760"/>
    <lineage>
        <taxon>Bacteria</taxon>
        <taxon>Bacillati</taxon>
        <taxon>Bacillota</taxon>
        <taxon>Bacilli</taxon>
        <taxon>Bacillales</taxon>
        <taxon>Paenibacillaceae</taxon>
        <taxon>Paenibacillus</taxon>
    </lineage>
</organism>
<gene>
    <name evidence="2" type="ORF">PSTEL_11355</name>
</gene>
<dbReference type="InterPro" id="IPR036457">
    <property type="entry name" value="PPM-type-like_dom_sf"/>
</dbReference>
<evidence type="ECO:0000259" key="1">
    <source>
        <dbReference type="Pfam" id="PF13672"/>
    </source>
</evidence>
<dbReference type="Gene3D" id="3.60.40.10">
    <property type="entry name" value="PPM-type phosphatase domain"/>
    <property type="match status" value="1"/>
</dbReference>
<dbReference type="InterPro" id="IPR001932">
    <property type="entry name" value="PPM-type_phosphatase-like_dom"/>
</dbReference>
<dbReference type="EMBL" id="CP009286">
    <property type="protein sequence ID" value="AIQ63589.1"/>
    <property type="molecule type" value="Genomic_DNA"/>
</dbReference>
<sequence length="286" mass="32283">MELQTISVQGSGIWNEDALIVHKAAQLYGVADGATSLLPFRGPGGETGGRMASQLLKSYFEGIGPEDERNLEQLLQEANRLLGEEMVESGIQVDEKDQLWTSGAAIVRIREHYIEYVQSGDCMIMAAYADGSIRAVTRDHVAQIDQEAKMIWKQAVHRGIQSRDELWELVKPLIVQNKARMNTDRGYSVLNGRPEAEHFIEYGKINRIQLTGLLLHTDGLYYPEEENGDEAIPAREMLMKKIADFGLEAYADWLIGTENDDPECIRYPRFKKSDDKSGIYVSRMNE</sequence>
<dbReference type="OrthoDB" id="1755431at2"/>
<keyword evidence="3" id="KW-1185">Reference proteome</keyword>
<evidence type="ECO:0000313" key="3">
    <source>
        <dbReference type="Proteomes" id="UP000029507"/>
    </source>
</evidence>
<name>A0A089N4C1_9BACL</name>